<dbReference type="InterPro" id="IPR013819">
    <property type="entry name" value="LipOase_C"/>
</dbReference>
<evidence type="ECO:0000256" key="10">
    <source>
        <dbReference type="ARBA" id="ARBA00023098"/>
    </source>
</evidence>
<dbReference type="FunFam" id="1.20.245.10:FF:000002">
    <property type="entry name" value="Lipoxygenase"/>
    <property type="match status" value="1"/>
</dbReference>
<keyword evidence="3 13" id="KW-0444">Lipid biosynthesis</keyword>
<reference evidence="15" key="1">
    <citation type="submission" date="2014-09" db="EMBL/GenBank/DDBJ databases">
        <authorList>
            <person name="Magalhaes I.L.F."/>
            <person name="Oliveira U."/>
            <person name="Santos F.R."/>
            <person name="Vidigal T.H.D.A."/>
            <person name="Brescovit A.D."/>
            <person name="Santos A.J."/>
        </authorList>
    </citation>
    <scope>NUCLEOTIDE SEQUENCE</scope>
    <source>
        <tissue evidence="15">Shoot tissue taken approximately 20 cm above the soil surface</tissue>
    </source>
</reference>
<dbReference type="EC" id="1.13.11.-" evidence="13"/>
<dbReference type="SUPFAM" id="SSF48484">
    <property type="entry name" value="Lipoxigenase"/>
    <property type="match status" value="1"/>
</dbReference>
<evidence type="ECO:0000256" key="5">
    <source>
        <dbReference type="ARBA" id="ARBA00022767"/>
    </source>
</evidence>
<dbReference type="UniPathway" id="UPA00382"/>
<dbReference type="InterPro" id="IPR001246">
    <property type="entry name" value="LipOase_plant"/>
</dbReference>
<evidence type="ECO:0000256" key="8">
    <source>
        <dbReference type="ARBA" id="ARBA00023002"/>
    </source>
</evidence>
<evidence type="ECO:0000256" key="13">
    <source>
        <dbReference type="RuleBase" id="RU003975"/>
    </source>
</evidence>
<keyword evidence="8 12" id="KW-0560">Oxidoreductase</keyword>
<evidence type="ECO:0000256" key="1">
    <source>
        <dbReference type="ARBA" id="ARBA00001962"/>
    </source>
</evidence>
<dbReference type="PROSITE" id="PS51393">
    <property type="entry name" value="LIPOXYGENASE_3"/>
    <property type="match status" value="1"/>
</dbReference>
<dbReference type="GO" id="GO:0016702">
    <property type="term" value="F:oxidoreductase activity, acting on single donors with incorporation of molecular oxygen, incorporation of two atoms of oxygen"/>
    <property type="evidence" value="ECO:0007669"/>
    <property type="project" value="InterPro"/>
</dbReference>
<keyword evidence="9 12" id="KW-0408">Iron</keyword>
<evidence type="ECO:0000256" key="2">
    <source>
        <dbReference type="ARBA" id="ARBA00009419"/>
    </source>
</evidence>
<dbReference type="FunFam" id="3.10.450.60:FF:000002">
    <property type="entry name" value="Lipoxygenase"/>
    <property type="match status" value="1"/>
</dbReference>
<evidence type="ECO:0000313" key="15">
    <source>
        <dbReference type="EMBL" id="JAD21883.1"/>
    </source>
</evidence>
<comment type="pathway">
    <text evidence="13">Lipid metabolism; oxylipin biosynthesis.</text>
</comment>
<accession>A0A0A8Y997</accession>
<feature type="domain" description="Lipoxygenase" evidence="14">
    <location>
        <begin position="1"/>
        <end position="518"/>
    </location>
</feature>
<dbReference type="Pfam" id="PF00305">
    <property type="entry name" value="Lipoxygenase"/>
    <property type="match status" value="1"/>
</dbReference>
<keyword evidence="4 12" id="KW-0479">Metal-binding</keyword>
<evidence type="ECO:0000256" key="7">
    <source>
        <dbReference type="ARBA" id="ARBA00022964"/>
    </source>
</evidence>
<evidence type="ECO:0000256" key="6">
    <source>
        <dbReference type="ARBA" id="ARBA00022832"/>
    </source>
</evidence>
<dbReference type="Gene3D" id="1.20.245.10">
    <property type="entry name" value="Lipoxygenase-1, Domain 5"/>
    <property type="match status" value="1"/>
</dbReference>
<protein>
    <recommendedName>
        <fullName evidence="13">Lipoxygenase</fullName>
        <ecNumber evidence="13">1.13.11.-</ecNumber>
    </recommendedName>
</protein>
<comment type="function">
    <text evidence="13">Plant lipoxygenase may be involved in a number of diverse aspects of plant physiology including growth and development, pest resistance, and senescence or responses to wounding.</text>
</comment>
<dbReference type="PROSITE" id="PS00711">
    <property type="entry name" value="LIPOXYGENASE_1"/>
    <property type="match status" value="1"/>
</dbReference>
<evidence type="ECO:0000256" key="11">
    <source>
        <dbReference type="ARBA" id="ARBA00023160"/>
    </source>
</evidence>
<dbReference type="PRINTS" id="PR00087">
    <property type="entry name" value="LIPOXYGENASE"/>
</dbReference>
<keyword evidence="6" id="KW-0276">Fatty acid metabolism</keyword>
<comment type="similarity">
    <text evidence="2 12">Belongs to the lipoxygenase family.</text>
</comment>
<dbReference type="GO" id="GO:0034440">
    <property type="term" value="P:lipid oxidation"/>
    <property type="evidence" value="ECO:0007669"/>
    <property type="project" value="InterPro"/>
</dbReference>
<dbReference type="GO" id="GO:0031408">
    <property type="term" value="P:oxylipin biosynthetic process"/>
    <property type="evidence" value="ECO:0007669"/>
    <property type="project" value="UniProtKB-UniRule"/>
</dbReference>
<dbReference type="Gene3D" id="3.10.450.60">
    <property type="match status" value="1"/>
</dbReference>
<keyword evidence="10" id="KW-0443">Lipid metabolism</keyword>
<sequence length="518" mass="59099">MPKITKEDRRGWMTDEEFARELLAGVNPMMIRRLTEFPPRSTLDPSKYGDQTSTITEAHIEKNLEGLTVQEALDSNRLYILDHHDHYMPFLIEVNNLDDNFIYATRTLLFLRGDGTFTPLAIELSVPELRDGVVAAKSEVYTPTSTTGAEAWIWHLAKAYVNVNDYNWHQGISHWLNTHAVMEPFVIATNRQLSVTHPVYKLLLPHYRDTMNINALARQKLINAGGIFEMTVFPRKYALEISSFVYKDWNFNEQALPNDLIKRGVAVEDPSSPYKVRLLVEDYPYASDGLAIWHAIEQWVAEYLAIYYPNDGVLKADVELQAWWKEVREVGHADLKDEPWWPAMQTVPELVKACSTIIWIASALHAAVNFGQYPYCGYHPNRPSVSRRPMPKAGTKEYEELERDPEKVFIRTITCQLQAIIGISLLEILSSHSSDEVYLGQRDTPEWTSDDKAQEAFKRFGERLTEIEKRVVAMNADPRLKNRNGPGFPYTLLFPNNSDRKGDAAGVSAKGIPNSISI</sequence>
<dbReference type="EMBL" id="GBRH01276012">
    <property type="protein sequence ID" value="JAD21883.1"/>
    <property type="molecule type" value="Transcribed_RNA"/>
</dbReference>
<dbReference type="InterPro" id="IPR000907">
    <property type="entry name" value="LipOase"/>
</dbReference>
<evidence type="ECO:0000259" key="14">
    <source>
        <dbReference type="PROSITE" id="PS51393"/>
    </source>
</evidence>
<dbReference type="InterPro" id="IPR020834">
    <property type="entry name" value="LipOase_CS"/>
</dbReference>
<name>A0A0A8Y997_ARUDO</name>
<comment type="cofactor">
    <cofactor evidence="1 12">
        <name>Fe cation</name>
        <dbReference type="ChEBI" id="CHEBI:24875"/>
    </cofactor>
</comment>
<evidence type="ECO:0000256" key="4">
    <source>
        <dbReference type="ARBA" id="ARBA00022723"/>
    </source>
</evidence>
<dbReference type="PRINTS" id="PR00468">
    <property type="entry name" value="PLTLPOXGNASE"/>
</dbReference>
<dbReference type="PROSITE" id="PS00081">
    <property type="entry name" value="LIPOXYGENASE_2"/>
    <property type="match status" value="1"/>
</dbReference>
<dbReference type="AlphaFoldDB" id="A0A0A8Y997"/>
<dbReference type="InterPro" id="IPR020833">
    <property type="entry name" value="LipOase_Fe_BS"/>
</dbReference>
<keyword evidence="11 13" id="KW-0275">Fatty acid biosynthesis</keyword>
<reference evidence="15" key="2">
    <citation type="journal article" date="2015" name="Data Brief">
        <title>Shoot transcriptome of the giant reed, Arundo donax.</title>
        <authorList>
            <person name="Barrero R.A."/>
            <person name="Guerrero F.D."/>
            <person name="Moolhuijzen P."/>
            <person name="Goolsby J.A."/>
            <person name="Tidwell J."/>
            <person name="Bellgard S.E."/>
            <person name="Bellgard M.I."/>
        </authorList>
    </citation>
    <scope>NUCLEOTIDE SEQUENCE</scope>
    <source>
        <tissue evidence="15">Shoot tissue taken approximately 20 cm above the soil surface</tissue>
    </source>
</reference>
<keyword evidence="7 12" id="KW-0223">Dioxygenase</keyword>
<dbReference type="InterPro" id="IPR036226">
    <property type="entry name" value="LipOase_C_sf"/>
</dbReference>
<proteinExistence type="inferred from homology"/>
<dbReference type="PANTHER" id="PTHR11771">
    <property type="entry name" value="LIPOXYGENASE"/>
    <property type="match status" value="1"/>
</dbReference>
<evidence type="ECO:0000256" key="3">
    <source>
        <dbReference type="ARBA" id="ARBA00022516"/>
    </source>
</evidence>
<keyword evidence="5 13" id="KW-0925">Oxylipin biosynthesis</keyword>
<dbReference type="GO" id="GO:0046872">
    <property type="term" value="F:metal ion binding"/>
    <property type="evidence" value="ECO:0007669"/>
    <property type="project" value="UniProtKB-UniRule"/>
</dbReference>
<evidence type="ECO:0000256" key="12">
    <source>
        <dbReference type="RuleBase" id="RU003974"/>
    </source>
</evidence>
<dbReference type="GO" id="GO:0006633">
    <property type="term" value="P:fatty acid biosynthetic process"/>
    <property type="evidence" value="ECO:0007669"/>
    <property type="project" value="UniProtKB-KW"/>
</dbReference>
<organism evidence="15">
    <name type="scientific">Arundo donax</name>
    <name type="common">Giant reed</name>
    <name type="synonym">Donax arundinaceus</name>
    <dbReference type="NCBI Taxonomy" id="35708"/>
    <lineage>
        <taxon>Eukaryota</taxon>
        <taxon>Viridiplantae</taxon>
        <taxon>Streptophyta</taxon>
        <taxon>Embryophyta</taxon>
        <taxon>Tracheophyta</taxon>
        <taxon>Spermatophyta</taxon>
        <taxon>Magnoliopsida</taxon>
        <taxon>Liliopsida</taxon>
        <taxon>Poales</taxon>
        <taxon>Poaceae</taxon>
        <taxon>PACMAD clade</taxon>
        <taxon>Arundinoideae</taxon>
        <taxon>Arundineae</taxon>
        <taxon>Arundo</taxon>
    </lineage>
</organism>
<evidence type="ECO:0000256" key="9">
    <source>
        <dbReference type="ARBA" id="ARBA00023004"/>
    </source>
</evidence>